<dbReference type="InterPro" id="IPR002048">
    <property type="entry name" value="EF_hand_dom"/>
</dbReference>
<comment type="subcellular location">
    <subcellularLocation>
        <location evidence="1">Membrane</location>
        <topology evidence="1">Single-pass membrane protein</topology>
    </subcellularLocation>
</comment>
<dbReference type="PANTHER" id="PTHR48056:SF81">
    <property type="entry name" value="RECEPTOR PROTEIN-TYROSINE KINASE CEPR1"/>
    <property type="match status" value="1"/>
</dbReference>
<evidence type="ECO:0000256" key="1">
    <source>
        <dbReference type="ARBA" id="ARBA00004167"/>
    </source>
</evidence>
<keyword evidence="5" id="KW-0677">Repeat</keyword>
<dbReference type="SMART" id="SM00369">
    <property type="entry name" value="LRR_TYP"/>
    <property type="match status" value="8"/>
</dbReference>
<evidence type="ECO:0000256" key="11">
    <source>
        <dbReference type="ARBA" id="ARBA00023180"/>
    </source>
</evidence>
<evidence type="ECO:0000313" key="14">
    <source>
        <dbReference type="Proteomes" id="UP000824120"/>
    </source>
</evidence>
<dbReference type="GO" id="GO:0005509">
    <property type="term" value="F:calcium ion binding"/>
    <property type="evidence" value="ECO:0007669"/>
    <property type="project" value="InterPro"/>
</dbReference>
<dbReference type="EMBL" id="JACXVP010000012">
    <property type="protein sequence ID" value="KAG5574173.1"/>
    <property type="molecule type" value="Genomic_DNA"/>
</dbReference>
<keyword evidence="10" id="KW-0472">Membrane</keyword>
<dbReference type="PROSITE" id="PS50222">
    <property type="entry name" value="EF_HAND_2"/>
    <property type="match status" value="2"/>
</dbReference>
<dbReference type="OrthoDB" id="676979at2759"/>
<dbReference type="InterPro" id="IPR011992">
    <property type="entry name" value="EF-hand-dom_pair"/>
</dbReference>
<evidence type="ECO:0000259" key="12">
    <source>
        <dbReference type="PROSITE" id="PS50222"/>
    </source>
</evidence>
<evidence type="ECO:0000256" key="4">
    <source>
        <dbReference type="ARBA" id="ARBA00022729"/>
    </source>
</evidence>
<dbReference type="Pfam" id="PF00560">
    <property type="entry name" value="LRR_1"/>
    <property type="match status" value="5"/>
</dbReference>
<dbReference type="GO" id="GO:0051707">
    <property type="term" value="P:response to other organism"/>
    <property type="evidence" value="ECO:0007669"/>
    <property type="project" value="UniProtKB-ARBA"/>
</dbReference>
<keyword evidence="11" id="KW-0325">Glycoprotein</keyword>
<dbReference type="FunFam" id="3.80.10.10:FF:000790">
    <property type="entry name" value="Leucine-rich repeat receptor-like protein kinase PEPR1"/>
    <property type="match status" value="1"/>
</dbReference>
<dbReference type="Proteomes" id="UP000824120">
    <property type="component" value="Chromosome 12"/>
</dbReference>
<reference evidence="13 14" key="1">
    <citation type="submission" date="2020-09" db="EMBL/GenBank/DDBJ databases">
        <title>De no assembly of potato wild relative species, Solanum commersonii.</title>
        <authorList>
            <person name="Cho K."/>
        </authorList>
    </citation>
    <scope>NUCLEOTIDE SEQUENCE [LARGE SCALE GENOMIC DNA]</scope>
    <source>
        <strain evidence="13">LZ3.2</strain>
        <tissue evidence="13">Leaf</tissue>
    </source>
</reference>
<dbReference type="InterPro" id="IPR032675">
    <property type="entry name" value="LRR_dom_sf"/>
</dbReference>
<dbReference type="AlphaFoldDB" id="A0A9J5WFC6"/>
<dbReference type="InterPro" id="IPR018247">
    <property type="entry name" value="EF_Hand_1_Ca_BS"/>
</dbReference>
<keyword evidence="2" id="KW-0433">Leucine-rich repeat</keyword>
<evidence type="ECO:0000256" key="8">
    <source>
        <dbReference type="ARBA" id="ARBA00022840"/>
    </source>
</evidence>
<dbReference type="GO" id="GO:0006952">
    <property type="term" value="P:defense response"/>
    <property type="evidence" value="ECO:0007669"/>
    <property type="project" value="UniProtKB-ARBA"/>
</dbReference>
<dbReference type="GO" id="GO:0016020">
    <property type="term" value="C:membrane"/>
    <property type="evidence" value="ECO:0007669"/>
    <property type="project" value="UniProtKB-SubCell"/>
</dbReference>
<dbReference type="FunFam" id="3.80.10.10:FF:000041">
    <property type="entry name" value="LRR receptor-like serine/threonine-protein kinase ERECTA"/>
    <property type="match status" value="1"/>
</dbReference>
<dbReference type="Gene3D" id="1.10.238.10">
    <property type="entry name" value="EF-hand"/>
    <property type="match status" value="2"/>
</dbReference>
<evidence type="ECO:0000256" key="9">
    <source>
        <dbReference type="ARBA" id="ARBA00022989"/>
    </source>
</evidence>
<keyword evidence="6" id="KW-0547">Nucleotide-binding</keyword>
<dbReference type="SUPFAM" id="SSF52058">
    <property type="entry name" value="L domain-like"/>
    <property type="match status" value="3"/>
</dbReference>
<keyword evidence="9" id="KW-1133">Transmembrane helix</keyword>
<name>A0A9J5WFC6_SOLCO</name>
<organism evidence="13 14">
    <name type="scientific">Solanum commersonii</name>
    <name type="common">Commerson's wild potato</name>
    <name type="synonym">Commerson's nightshade</name>
    <dbReference type="NCBI Taxonomy" id="4109"/>
    <lineage>
        <taxon>Eukaryota</taxon>
        <taxon>Viridiplantae</taxon>
        <taxon>Streptophyta</taxon>
        <taxon>Embryophyta</taxon>
        <taxon>Tracheophyta</taxon>
        <taxon>Spermatophyta</taxon>
        <taxon>Magnoliopsida</taxon>
        <taxon>eudicotyledons</taxon>
        <taxon>Gunneridae</taxon>
        <taxon>Pentapetalae</taxon>
        <taxon>asterids</taxon>
        <taxon>lamiids</taxon>
        <taxon>Solanales</taxon>
        <taxon>Solanaceae</taxon>
        <taxon>Solanoideae</taxon>
        <taxon>Solaneae</taxon>
        <taxon>Solanum</taxon>
    </lineage>
</organism>
<dbReference type="InterPro" id="IPR050647">
    <property type="entry name" value="Plant_LRR-RLKs"/>
</dbReference>
<dbReference type="InterPro" id="IPR001611">
    <property type="entry name" value="Leu-rich_rpt"/>
</dbReference>
<evidence type="ECO:0000256" key="2">
    <source>
        <dbReference type="ARBA" id="ARBA00022614"/>
    </source>
</evidence>
<evidence type="ECO:0000256" key="10">
    <source>
        <dbReference type="ARBA" id="ARBA00023136"/>
    </source>
</evidence>
<dbReference type="InterPro" id="IPR003591">
    <property type="entry name" value="Leu-rich_rpt_typical-subtyp"/>
</dbReference>
<feature type="domain" description="EF-hand" evidence="12">
    <location>
        <begin position="697"/>
        <end position="718"/>
    </location>
</feature>
<keyword evidence="14" id="KW-1185">Reference proteome</keyword>
<dbReference type="SUPFAM" id="SSF47473">
    <property type="entry name" value="EF-hand"/>
    <property type="match status" value="1"/>
</dbReference>
<evidence type="ECO:0000256" key="6">
    <source>
        <dbReference type="ARBA" id="ARBA00022741"/>
    </source>
</evidence>
<dbReference type="Pfam" id="PF13855">
    <property type="entry name" value="LRR_8"/>
    <property type="match status" value="1"/>
</dbReference>
<feature type="domain" description="EF-hand" evidence="12">
    <location>
        <begin position="660"/>
        <end position="695"/>
    </location>
</feature>
<gene>
    <name evidence="13" type="ORF">H5410_063939</name>
</gene>
<sequence>MLSSLTSDAAILLGPLIPIAHYSNSLISLRLNLSFNNFSHSHLSPEFGRFSSLTHLDLFYSYFSGQIPSEISHLSNLHSLRLSTLSNRNTLRLAAHDFKLLLQNLTQLRVLDLTQVNMTSSTIPLNFSSHLTTLRLTETRLYGIIPERIFHLSNLETLDLSNNDPQVSGSFPKTKWNSSASLIELDLNGVNFSDNLPESIGYLTSLHYLSLPHCNLRGPIPESISNLTHIEYLDLQYNSLNGTIPSGIFSLPSLNRIQLNNNHLSGQLENFNSNSLIWIDLNNNQLQGHISIKTIQKLVNLIWLDLSFNSFSGHVDVSLFSDLKQLWVLYLSSNNFSGHVDVSLFSNLTQLWDLDLSYNRILLTNENKVNVTLPGSLRSLQLAACEVKELEFLRSAKQLQQLDLSNNKIQGRIPDWAWSNWMVSLQHLNLSHYMLTNVDSIPLQTVDTIDLRSNLLQVTFASIEEATSLLKWTRTTPYSLHGHQVLTHAGTDFRHNPPQIGSLAKLETLHIFDNHLSGSIPQEIGYLRSLTELALYTNFINGSIPASLGNLNNLSYLYLYDNHLSGSIPKEIGKLVNLVGVSLDTNQLTGHIPPEIGKMKSLQELILHTNNLSGLIPREMGNLKNLNGLALFNNQLIGLIPSCITTKELGTVMRSLGQNPTEAELQHMINEVDADGNRTIDFPEFLNLMARKMKDTDSEEELKEAFRVFDKDQNGFIS</sequence>
<proteinExistence type="predicted"/>
<dbReference type="FunFam" id="1.10.238.10:FF:000527">
    <property type="entry name" value="Calmodulin-3"/>
    <property type="match status" value="1"/>
</dbReference>
<dbReference type="GO" id="GO:0005524">
    <property type="term" value="F:ATP binding"/>
    <property type="evidence" value="ECO:0007669"/>
    <property type="project" value="UniProtKB-KW"/>
</dbReference>
<dbReference type="CDD" id="cd00051">
    <property type="entry name" value="EFh"/>
    <property type="match status" value="1"/>
</dbReference>
<accession>A0A9J5WFC6</accession>
<dbReference type="SMART" id="SM00054">
    <property type="entry name" value="EFh"/>
    <property type="match status" value="2"/>
</dbReference>
<keyword evidence="7" id="KW-0106">Calcium</keyword>
<dbReference type="FunFam" id="3.80.10.10:FF:000095">
    <property type="entry name" value="LRR receptor-like serine/threonine-protein kinase GSO1"/>
    <property type="match status" value="1"/>
</dbReference>
<evidence type="ECO:0000313" key="13">
    <source>
        <dbReference type="EMBL" id="KAG5574173.1"/>
    </source>
</evidence>
<dbReference type="PANTHER" id="PTHR48056">
    <property type="entry name" value="LRR RECEPTOR-LIKE SERINE/THREONINE-PROTEIN KINASE-RELATED"/>
    <property type="match status" value="1"/>
</dbReference>
<protein>
    <recommendedName>
        <fullName evidence="12">EF-hand domain-containing protein</fullName>
    </recommendedName>
</protein>
<comment type="caution">
    <text evidence="13">The sequence shown here is derived from an EMBL/GenBank/DDBJ whole genome shotgun (WGS) entry which is preliminary data.</text>
</comment>
<dbReference type="PROSITE" id="PS00018">
    <property type="entry name" value="EF_HAND_1"/>
    <property type="match status" value="1"/>
</dbReference>
<evidence type="ECO:0000256" key="7">
    <source>
        <dbReference type="ARBA" id="ARBA00022837"/>
    </source>
</evidence>
<dbReference type="Pfam" id="PF13499">
    <property type="entry name" value="EF-hand_7"/>
    <property type="match status" value="1"/>
</dbReference>
<evidence type="ECO:0000256" key="3">
    <source>
        <dbReference type="ARBA" id="ARBA00022692"/>
    </source>
</evidence>
<evidence type="ECO:0000256" key="5">
    <source>
        <dbReference type="ARBA" id="ARBA00022737"/>
    </source>
</evidence>
<keyword evidence="8" id="KW-0067">ATP-binding</keyword>
<keyword evidence="3" id="KW-0812">Transmembrane</keyword>
<dbReference type="Gene3D" id="3.80.10.10">
    <property type="entry name" value="Ribonuclease Inhibitor"/>
    <property type="match status" value="4"/>
</dbReference>
<keyword evidence="4" id="KW-0732">Signal</keyword>